<organism evidence="1 2">
    <name type="scientific">Pseudoalteromonas denitrificans DSM 6059</name>
    <dbReference type="NCBI Taxonomy" id="1123010"/>
    <lineage>
        <taxon>Bacteria</taxon>
        <taxon>Pseudomonadati</taxon>
        <taxon>Pseudomonadota</taxon>
        <taxon>Gammaproteobacteria</taxon>
        <taxon>Alteromonadales</taxon>
        <taxon>Pseudoalteromonadaceae</taxon>
        <taxon>Pseudoalteromonas</taxon>
    </lineage>
</organism>
<dbReference type="Pfam" id="PF08822">
    <property type="entry name" value="DUF1804"/>
    <property type="match status" value="1"/>
</dbReference>
<dbReference type="AlphaFoldDB" id="A0A1I1FZ95"/>
<reference evidence="1 2" key="1">
    <citation type="submission" date="2016-10" db="EMBL/GenBank/DDBJ databases">
        <authorList>
            <person name="de Groot N.N."/>
        </authorList>
    </citation>
    <scope>NUCLEOTIDE SEQUENCE [LARGE SCALE GENOMIC DNA]</scope>
    <source>
        <strain evidence="1 2">DSM 6059</strain>
    </source>
</reference>
<proteinExistence type="predicted"/>
<evidence type="ECO:0000313" key="2">
    <source>
        <dbReference type="Proteomes" id="UP000198862"/>
    </source>
</evidence>
<name>A0A1I1FZ95_9GAMM</name>
<dbReference type="RefSeq" id="WP_091980093.1">
    <property type="nucleotide sequence ID" value="NZ_FOLO01000004.1"/>
</dbReference>
<dbReference type="OrthoDB" id="5676847at2"/>
<dbReference type="EMBL" id="FOLO01000004">
    <property type="protein sequence ID" value="SFC04591.1"/>
    <property type="molecule type" value="Genomic_DNA"/>
</dbReference>
<dbReference type="InterPro" id="IPR014926">
    <property type="entry name" value="Phage_D3112_Orf24"/>
</dbReference>
<gene>
    <name evidence="1" type="ORF">SAMN02745724_00748</name>
</gene>
<dbReference type="Proteomes" id="UP000198862">
    <property type="component" value="Unassembled WGS sequence"/>
</dbReference>
<evidence type="ECO:0000313" key="1">
    <source>
        <dbReference type="EMBL" id="SFC04591.1"/>
    </source>
</evidence>
<keyword evidence="2" id="KW-1185">Reference proteome</keyword>
<dbReference type="STRING" id="1123010.SAMN02745724_00748"/>
<protein>
    <submittedName>
        <fullName evidence="1">Uncharacterized protein</fullName>
    </submittedName>
</protein>
<sequence length="167" mass="18885">MAHGLDIKNAVRHSYVTELLAMSVAAIKNSVSEGTARRWKMEAKDNGDDWELARTATRRSEGPMGEFTSDFIEEFTVQVNETFTMLKQENEGMSLEQRTKILSSLTDMMAKVMKHSGGNKKLQKRTFAFEVLKLLTKFISTQHPKLAPAFVDILTSFSARIDSEFDD</sequence>
<accession>A0A1I1FZ95</accession>